<evidence type="ECO:0000313" key="2">
    <source>
        <dbReference type="Proteomes" id="UP001499987"/>
    </source>
</evidence>
<evidence type="ECO:0000313" key="1">
    <source>
        <dbReference type="EMBL" id="GAA1105610.1"/>
    </source>
</evidence>
<gene>
    <name evidence="1" type="ORF">GCM10009663_54620</name>
</gene>
<accession>A0ABP4EI06</accession>
<dbReference type="Proteomes" id="UP001499987">
    <property type="component" value="Unassembled WGS sequence"/>
</dbReference>
<sequence length="96" mass="9597">MDEIGRAGWLTIGVTGTALVGAGHALAGLGRIAGDMVRSPATESGEPVRDGSTLQADGGPGGWVLFSALILAGWAAHHVMSGTEAVVKEILNPAGH</sequence>
<evidence type="ECO:0008006" key="3">
    <source>
        <dbReference type="Google" id="ProtNLM"/>
    </source>
</evidence>
<dbReference type="EMBL" id="BAAALD010000065">
    <property type="protein sequence ID" value="GAA1105610.1"/>
    <property type="molecule type" value="Genomic_DNA"/>
</dbReference>
<keyword evidence="2" id="KW-1185">Reference proteome</keyword>
<organism evidence="1 2">
    <name type="scientific">Kitasatospora arboriphila</name>
    <dbReference type="NCBI Taxonomy" id="258052"/>
    <lineage>
        <taxon>Bacteria</taxon>
        <taxon>Bacillati</taxon>
        <taxon>Actinomycetota</taxon>
        <taxon>Actinomycetes</taxon>
        <taxon>Kitasatosporales</taxon>
        <taxon>Streptomycetaceae</taxon>
        <taxon>Kitasatospora</taxon>
    </lineage>
</organism>
<reference evidence="2" key="1">
    <citation type="journal article" date="2019" name="Int. J. Syst. Evol. Microbiol.">
        <title>The Global Catalogue of Microorganisms (GCM) 10K type strain sequencing project: providing services to taxonomists for standard genome sequencing and annotation.</title>
        <authorList>
            <consortium name="The Broad Institute Genomics Platform"/>
            <consortium name="The Broad Institute Genome Sequencing Center for Infectious Disease"/>
            <person name="Wu L."/>
            <person name="Ma J."/>
        </authorList>
    </citation>
    <scope>NUCLEOTIDE SEQUENCE [LARGE SCALE GENOMIC DNA]</scope>
    <source>
        <strain evidence="2">JCM 13002</strain>
    </source>
</reference>
<proteinExistence type="predicted"/>
<name>A0ABP4EI06_9ACTN</name>
<comment type="caution">
    <text evidence="1">The sequence shown here is derived from an EMBL/GenBank/DDBJ whole genome shotgun (WGS) entry which is preliminary data.</text>
</comment>
<protein>
    <recommendedName>
        <fullName evidence="3">DUF1206 domain-containing protein</fullName>
    </recommendedName>
</protein>